<sequence>LENRGNQNPAFVLYAVQRGAANYMTPVLYVEAWTLMPVEVGKYSMVTLLSSSGVIQVYDWEGDYSDALPTVHATGFDSVYDKSCRAVYQARNPWTIPKTIVPIISPIATIDFKSGKGGKKAKINGQLNLGTGKADSSMVWVSPGYVGCDSVNGALYTQQPAYDIESTVTLGTTGGFSVNVNGDYSIANEDDSLNLTVNYLVDRLYGTEKIHINYNVAAVFELDLSWRYPRDPKSIDRFGLQLDVETLSPGTFTVSLPSTSAVTQPTTSEAVHPIGSCVFLITCLCLTLFGIG</sequence>
<dbReference type="EMBL" id="BTRK01000001">
    <property type="protein sequence ID" value="GMR30764.1"/>
    <property type="molecule type" value="Genomic_DNA"/>
</dbReference>
<evidence type="ECO:0000313" key="2">
    <source>
        <dbReference type="Proteomes" id="UP001328107"/>
    </source>
</evidence>
<keyword evidence="2" id="KW-1185">Reference proteome</keyword>
<comment type="caution">
    <text evidence="1">The sequence shown here is derived from an EMBL/GenBank/DDBJ whole genome shotgun (WGS) entry which is preliminary data.</text>
</comment>
<evidence type="ECO:0000313" key="1">
    <source>
        <dbReference type="EMBL" id="GMR30764.1"/>
    </source>
</evidence>
<dbReference type="Proteomes" id="UP001328107">
    <property type="component" value="Unassembled WGS sequence"/>
</dbReference>
<protein>
    <submittedName>
        <fullName evidence="1">Uncharacterized protein</fullName>
    </submittedName>
</protein>
<name>A0AAN4YZP4_9BILA</name>
<proteinExistence type="predicted"/>
<reference evidence="2" key="1">
    <citation type="submission" date="2022-10" db="EMBL/GenBank/DDBJ databases">
        <title>Genome assembly of Pristionchus species.</title>
        <authorList>
            <person name="Yoshida K."/>
            <person name="Sommer R.J."/>
        </authorList>
    </citation>
    <scope>NUCLEOTIDE SEQUENCE [LARGE SCALE GENOMIC DNA]</scope>
    <source>
        <strain evidence="2">RS5460</strain>
    </source>
</reference>
<feature type="non-terminal residue" evidence="1">
    <location>
        <position position="1"/>
    </location>
</feature>
<organism evidence="1 2">
    <name type="scientific">Pristionchus mayeri</name>
    <dbReference type="NCBI Taxonomy" id="1317129"/>
    <lineage>
        <taxon>Eukaryota</taxon>
        <taxon>Metazoa</taxon>
        <taxon>Ecdysozoa</taxon>
        <taxon>Nematoda</taxon>
        <taxon>Chromadorea</taxon>
        <taxon>Rhabditida</taxon>
        <taxon>Rhabditina</taxon>
        <taxon>Diplogasteromorpha</taxon>
        <taxon>Diplogasteroidea</taxon>
        <taxon>Neodiplogasteridae</taxon>
        <taxon>Pristionchus</taxon>
    </lineage>
</organism>
<accession>A0AAN4YZP4</accession>
<gene>
    <name evidence="1" type="ORF">PMAYCL1PPCAC_00959</name>
</gene>
<dbReference type="AlphaFoldDB" id="A0AAN4YZP4"/>
<feature type="non-terminal residue" evidence="1">
    <location>
        <position position="292"/>
    </location>
</feature>